<proteinExistence type="predicted"/>
<accession>A0A9P9ALQ7</accession>
<feature type="region of interest" description="Disordered" evidence="1">
    <location>
        <begin position="1"/>
        <end position="21"/>
    </location>
</feature>
<feature type="region of interest" description="Disordered" evidence="1">
    <location>
        <begin position="108"/>
        <end position="128"/>
    </location>
</feature>
<reference evidence="2 3" key="1">
    <citation type="journal article" date="2021" name="Nat. Commun.">
        <title>Genetic determinants of endophytism in the Arabidopsis root mycobiome.</title>
        <authorList>
            <person name="Mesny F."/>
            <person name="Miyauchi S."/>
            <person name="Thiergart T."/>
            <person name="Pickel B."/>
            <person name="Atanasova L."/>
            <person name="Karlsson M."/>
            <person name="Huettel B."/>
            <person name="Barry K.W."/>
            <person name="Haridas S."/>
            <person name="Chen C."/>
            <person name="Bauer D."/>
            <person name="Andreopoulos W."/>
            <person name="Pangilinan J."/>
            <person name="LaButti K."/>
            <person name="Riley R."/>
            <person name="Lipzen A."/>
            <person name="Clum A."/>
            <person name="Drula E."/>
            <person name="Henrissat B."/>
            <person name="Kohler A."/>
            <person name="Grigoriev I.V."/>
            <person name="Martin F.M."/>
            <person name="Hacquard S."/>
        </authorList>
    </citation>
    <scope>NUCLEOTIDE SEQUENCE [LARGE SCALE GENOMIC DNA]</scope>
    <source>
        <strain evidence="2 3">MPI-CAGE-CH-0241</strain>
    </source>
</reference>
<comment type="caution">
    <text evidence="2">The sequence shown here is derived from an EMBL/GenBank/DDBJ whole genome shotgun (WGS) entry which is preliminary data.</text>
</comment>
<organism evidence="2 3">
    <name type="scientific">Thelonectria olida</name>
    <dbReference type="NCBI Taxonomy" id="1576542"/>
    <lineage>
        <taxon>Eukaryota</taxon>
        <taxon>Fungi</taxon>
        <taxon>Dikarya</taxon>
        <taxon>Ascomycota</taxon>
        <taxon>Pezizomycotina</taxon>
        <taxon>Sordariomycetes</taxon>
        <taxon>Hypocreomycetidae</taxon>
        <taxon>Hypocreales</taxon>
        <taxon>Nectriaceae</taxon>
        <taxon>Thelonectria</taxon>
    </lineage>
</organism>
<name>A0A9P9ALQ7_9HYPO</name>
<keyword evidence="3" id="KW-1185">Reference proteome</keyword>
<dbReference type="EMBL" id="JAGPYM010000036">
    <property type="protein sequence ID" value="KAH6874962.1"/>
    <property type="molecule type" value="Genomic_DNA"/>
</dbReference>
<protein>
    <submittedName>
        <fullName evidence="2">Uncharacterized protein</fullName>
    </submittedName>
</protein>
<evidence type="ECO:0000313" key="3">
    <source>
        <dbReference type="Proteomes" id="UP000777438"/>
    </source>
</evidence>
<dbReference type="AlphaFoldDB" id="A0A9P9ALQ7"/>
<evidence type="ECO:0000256" key="1">
    <source>
        <dbReference type="SAM" id="MobiDB-lite"/>
    </source>
</evidence>
<sequence length="338" mass="37268">MSQTAGPSTARARGAAGRRRKATLEATYRLQGPSSNRSASASCQMKTETNNIPPVQVLRPGPIYAIPSATGRIPPMNAYPLPSPTGNLVPNPLARPIVSSAPPLPELPPSLSIDIPRHPDEQSSPDVGLSEESRAIGELAVTAITYLVQQLLAAHCLIDRIETLRERNRNEITFRIIMQHCNPTLGSLASLMFNDEEKQLIRFSLWETTSPLTFENLATGKLDMFEAYLRSPRLLARALNRNNDVYEPVLGTYLSRAMDACGEDANSQQNKLLHFIDAPSASRIMNSSVLDDFEYEPPGGWIRDDLAGSDAGLLTDSEDEYEENDDDYLYMKSLKPKL</sequence>
<dbReference type="Proteomes" id="UP000777438">
    <property type="component" value="Unassembled WGS sequence"/>
</dbReference>
<evidence type="ECO:0000313" key="2">
    <source>
        <dbReference type="EMBL" id="KAH6874962.1"/>
    </source>
</evidence>
<gene>
    <name evidence="2" type="ORF">B0T10DRAFT_465448</name>
</gene>